<evidence type="ECO:0000256" key="2">
    <source>
        <dbReference type="ARBA" id="ARBA00022771"/>
    </source>
</evidence>
<evidence type="ECO:0000256" key="4">
    <source>
        <dbReference type="ARBA" id="ARBA00023254"/>
    </source>
</evidence>
<evidence type="ECO:0000256" key="3">
    <source>
        <dbReference type="ARBA" id="ARBA00022833"/>
    </source>
</evidence>
<feature type="coiled-coil region" evidence="6">
    <location>
        <begin position="88"/>
        <end position="136"/>
    </location>
</feature>
<gene>
    <name evidence="9" type="ORF">KC01_LOCUS39940</name>
</gene>
<evidence type="ECO:0000256" key="6">
    <source>
        <dbReference type="SAM" id="Coils"/>
    </source>
</evidence>
<evidence type="ECO:0000259" key="8">
    <source>
        <dbReference type="PROSITE" id="PS50089"/>
    </source>
</evidence>
<keyword evidence="6" id="KW-0175">Coiled coil</keyword>
<accession>A0AAV2MK16</accession>
<dbReference type="GO" id="GO:0007131">
    <property type="term" value="P:reciprocal meiotic recombination"/>
    <property type="evidence" value="ECO:0007669"/>
    <property type="project" value="InterPro"/>
</dbReference>
<feature type="region of interest" description="Disordered" evidence="7">
    <location>
        <begin position="143"/>
        <end position="180"/>
    </location>
</feature>
<protein>
    <recommendedName>
        <fullName evidence="8">RING-type domain-containing protein</fullName>
    </recommendedName>
</protein>
<dbReference type="GO" id="GO:0008270">
    <property type="term" value="F:zinc ion binding"/>
    <property type="evidence" value="ECO:0007669"/>
    <property type="project" value="UniProtKB-KW"/>
</dbReference>
<keyword evidence="1" id="KW-0479">Metal-binding</keyword>
<dbReference type="Proteomes" id="UP001497482">
    <property type="component" value="Chromosome 8"/>
</dbReference>
<dbReference type="EMBL" id="OZ035830">
    <property type="protein sequence ID" value="CAL1613793.1"/>
    <property type="molecule type" value="Genomic_DNA"/>
</dbReference>
<evidence type="ECO:0000256" key="5">
    <source>
        <dbReference type="PROSITE-ProRule" id="PRU00175"/>
    </source>
</evidence>
<reference evidence="9 10" key="1">
    <citation type="submission" date="2024-04" db="EMBL/GenBank/DDBJ databases">
        <authorList>
            <person name="Waldvogel A.-M."/>
            <person name="Schoenle A."/>
        </authorList>
    </citation>
    <scope>NUCLEOTIDE SEQUENCE [LARGE SCALE GENOMIC DNA]</scope>
</reference>
<name>A0AAV2MK16_KNICA</name>
<evidence type="ECO:0000256" key="1">
    <source>
        <dbReference type="ARBA" id="ARBA00022723"/>
    </source>
</evidence>
<feature type="compositionally biased region" description="Polar residues" evidence="7">
    <location>
        <begin position="166"/>
        <end position="180"/>
    </location>
</feature>
<dbReference type="InterPro" id="IPR001841">
    <property type="entry name" value="Znf_RING"/>
</dbReference>
<dbReference type="AlphaFoldDB" id="A0AAV2MK16"/>
<keyword evidence="3" id="KW-0862">Zinc</keyword>
<organism evidence="9 10">
    <name type="scientific">Knipowitschia caucasica</name>
    <name type="common">Caucasian dwarf goby</name>
    <name type="synonym">Pomatoschistus caucasicus</name>
    <dbReference type="NCBI Taxonomy" id="637954"/>
    <lineage>
        <taxon>Eukaryota</taxon>
        <taxon>Metazoa</taxon>
        <taxon>Chordata</taxon>
        <taxon>Craniata</taxon>
        <taxon>Vertebrata</taxon>
        <taxon>Euteleostomi</taxon>
        <taxon>Actinopterygii</taxon>
        <taxon>Neopterygii</taxon>
        <taxon>Teleostei</taxon>
        <taxon>Neoteleostei</taxon>
        <taxon>Acanthomorphata</taxon>
        <taxon>Gobiaria</taxon>
        <taxon>Gobiiformes</taxon>
        <taxon>Gobioidei</taxon>
        <taxon>Gobiidae</taxon>
        <taxon>Gobiinae</taxon>
        <taxon>Knipowitschia</taxon>
    </lineage>
</organism>
<dbReference type="GO" id="GO:0007129">
    <property type="term" value="P:homologous chromosome pairing at meiosis"/>
    <property type="evidence" value="ECO:0007669"/>
    <property type="project" value="TreeGrafter"/>
</dbReference>
<proteinExistence type="predicted"/>
<dbReference type="InterPro" id="IPR042123">
    <property type="entry name" value="Zip3/RNF212-like"/>
</dbReference>
<evidence type="ECO:0000256" key="7">
    <source>
        <dbReference type="SAM" id="MobiDB-lite"/>
    </source>
</evidence>
<evidence type="ECO:0000313" key="9">
    <source>
        <dbReference type="EMBL" id="CAL1613793.1"/>
    </source>
</evidence>
<keyword evidence="4" id="KW-0469">Meiosis</keyword>
<keyword evidence="10" id="KW-1185">Reference proteome</keyword>
<keyword evidence="2 5" id="KW-0863">Zinc-finger</keyword>
<dbReference type="GO" id="GO:0019789">
    <property type="term" value="F:SUMO transferase activity"/>
    <property type="evidence" value="ECO:0007669"/>
    <property type="project" value="InterPro"/>
</dbReference>
<feature type="domain" description="RING-type" evidence="8">
    <location>
        <begin position="7"/>
        <end position="46"/>
    </location>
</feature>
<dbReference type="GO" id="GO:0016925">
    <property type="term" value="P:protein sumoylation"/>
    <property type="evidence" value="ECO:0007669"/>
    <property type="project" value="TreeGrafter"/>
</dbReference>
<dbReference type="PANTHER" id="PTHR22663:SF21">
    <property type="entry name" value="E3 SUMO-PROTEIN LIGASE RNF212-RELATED"/>
    <property type="match status" value="1"/>
</dbReference>
<dbReference type="PANTHER" id="PTHR22663">
    <property type="entry name" value="RING FINGER PROTEIN NARYA-RELATED"/>
    <property type="match status" value="1"/>
</dbReference>
<evidence type="ECO:0000313" key="10">
    <source>
        <dbReference type="Proteomes" id="UP001497482"/>
    </source>
</evidence>
<dbReference type="GO" id="GO:0000795">
    <property type="term" value="C:synaptonemal complex"/>
    <property type="evidence" value="ECO:0007669"/>
    <property type="project" value="InterPro"/>
</dbReference>
<dbReference type="Pfam" id="PF14634">
    <property type="entry name" value="zf-RING_5"/>
    <property type="match status" value="1"/>
</dbReference>
<sequence>MSWWICCNLCFHSPGSDRKLAVTTCGHLICNVCFQKGTQGTCLICSAKCQVSPLSDKSSSEVKAMFSEITSVASKHFTEISKVITFQAKHQKRLLAYYQQKNEKLEQSLFKMKQEMQQMMKKLNEQSAYIKRLENSFQHQSVKASIAQKSHTSRTPHRNEPAIHIPSNSPLPFSRHSSSANLNENMDIDETSLFRRPRLTLNSPSADGQMGTIPHRISNQHMLTNHSASSASVRRFQTMSTTPEMSIGHTSGWKSPIFKPPTTFRHTSLSSLVNLPP</sequence>
<dbReference type="PROSITE" id="PS50089">
    <property type="entry name" value="ZF_RING_2"/>
    <property type="match status" value="1"/>
</dbReference>